<dbReference type="AlphaFoldDB" id="A0A6H1ZMR1"/>
<reference evidence="1" key="1">
    <citation type="submission" date="2020-03" db="EMBL/GenBank/DDBJ databases">
        <title>The deep terrestrial virosphere.</title>
        <authorList>
            <person name="Holmfeldt K."/>
            <person name="Nilsson E."/>
            <person name="Simone D."/>
            <person name="Lopez-Fernandez M."/>
            <person name="Wu X."/>
            <person name="de Brujin I."/>
            <person name="Lundin D."/>
            <person name="Andersson A."/>
            <person name="Bertilsson S."/>
            <person name="Dopson M."/>
        </authorList>
    </citation>
    <scope>NUCLEOTIDE SEQUENCE</scope>
    <source>
        <strain evidence="1">TM448A01146</strain>
    </source>
</reference>
<evidence type="ECO:0000313" key="1">
    <source>
        <dbReference type="EMBL" id="QJA48762.1"/>
    </source>
</evidence>
<sequence>MKGTITLSKKERKSVKSHLERLSSAKYGFREASEFLREAEENLQQELTKICPGATMLSHPNDEDWEITFDEDTPKLTIASKKEKQNEV</sequence>
<gene>
    <name evidence="1" type="ORF">TM448A01146_0033</name>
</gene>
<proteinExistence type="predicted"/>
<protein>
    <submittedName>
        <fullName evidence="1">Uncharacterized protein</fullName>
    </submittedName>
</protein>
<name>A0A6H1ZMR1_9ZZZZ</name>
<organism evidence="1">
    <name type="scientific">viral metagenome</name>
    <dbReference type="NCBI Taxonomy" id="1070528"/>
    <lineage>
        <taxon>unclassified sequences</taxon>
        <taxon>metagenomes</taxon>
        <taxon>organismal metagenomes</taxon>
    </lineage>
</organism>
<accession>A0A6H1ZMR1</accession>
<dbReference type="EMBL" id="MT144101">
    <property type="protein sequence ID" value="QJA48762.1"/>
    <property type="molecule type" value="Genomic_DNA"/>
</dbReference>